<dbReference type="GO" id="GO:0004427">
    <property type="term" value="F:inorganic diphosphate phosphatase activity"/>
    <property type="evidence" value="ECO:0007669"/>
    <property type="project" value="UniProtKB-EC"/>
</dbReference>
<keyword evidence="2 3" id="KW-0460">Magnesium</keyword>
<comment type="caution">
    <text evidence="4">The sequence shown here is derived from an EMBL/GenBank/DDBJ whole genome shotgun (WGS) entry which is preliminary data.</text>
</comment>
<dbReference type="NCBIfam" id="TIGR01509">
    <property type="entry name" value="HAD-SF-IA-v3"/>
    <property type="match status" value="1"/>
</dbReference>
<dbReference type="HAMAP" id="MF_01250">
    <property type="entry name" value="Pyrophosphat_PpaX"/>
    <property type="match status" value="1"/>
</dbReference>
<evidence type="ECO:0000313" key="4">
    <source>
        <dbReference type="EMBL" id="MBU9712772.1"/>
    </source>
</evidence>
<dbReference type="NCBIfam" id="TIGR01549">
    <property type="entry name" value="HAD-SF-IA-v1"/>
    <property type="match status" value="1"/>
</dbReference>
<dbReference type="PANTHER" id="PTHR43434">
    <property type="entry name" value="PHOSPHOGLYCOLATE PHOSPHATASE"/>
    <property type="match status" value="1"/>
</dbReference>
<dbReference type="SFLD" id="SFLDG01129">
    <property type="entry name" value="C1.5:_HAD__Beta-PGM__Phosphata"/>
    <property type="match status" value="1"/>
</dbReference>
<dbReference type="InterPro" id="IPR006439">
    <property type="entry name" value="HAD-SF_hydro_IA"/>
</dbReference>
<keyword evidence="5" id="KW-1185">Reference proteome</keyword>
<organism evidence="4 5">
    <name type="scientific">Evansella tamaricis</name>
    <dbReference type="NCBI Taxonomy" id="2069301"/>
    <lineage>
        <taxon>Bacteria</taxon>
        <taxon>Bacillati</taxon>
        <taxon>Bacillota</taxon>
        <taxon>Bacilli</taxon>
        <taxon>Bacillales</taxon>
        <taxon>Bacillaceae</taxon>
        <taxon>Evansella</taxon>
    </lineage>
</organism>
<dbReference type="Pfam" id="PF13419">
    <property type="entry name" value="HAD_2"/>
    <property type="match status" value="1"/>
</dbReference>
<sequence length="233" mass="26148">MSDRQNGFAGSSQENSVGVLNDIDTILFDLDGTLINTIDLIIASFLHTMEVYYPGKYKREDVISFIGPPLSETFELLDQEKVNEMTQTYRSFNLEKHDELVTEYEGVMETLEELEKNHFKMAIVTTKRRETALKGLKLMGIDRFFDVVISLDEVTDYKPHPEPLEKAMAALGSTPGKTLMVGDSQHDILGGKNAGTKTAGVAWSVKGSEFLNQYDPDIMLENMKDLLFHLGIS</sequence>
<dbReference type="EC" id="3.6.1.1" evidence="3"/>
<dbReference type="Proteomes" id="UP000784880">
    <property type="component" value="Unassembled WGS sequence"/>
</dbReference>
<dbReference type="PANTHER" id="PTHR43434:SF26">
    <property type="entry name" value="PYROPHOSPHATASE PPAX"/>
    <property type="match status" value="1"/>
</dbReference>
<proteinExistence type="inferred from homology"/>
<accession>A0ABS6JGF4</accession>
<dbReference type="RefSeq" id="WP_217066948.1">
    <property type="nucleotide sequence ID" value="NZ_JAHQCS010000110.1"/>
</dbReference>
<comment type="similarity">
    <text evidence="3">Belongs to the HAD-like hydrolase superfamily. PpaX family.</text>
</comment>
<dbReference type="SFLD" id="SFLDG01135">
    <property type="entry name" value="C1.5.6:_HAD__Beta-PGM__Phospha"/>
    <property type="match status" value="1"/>
</dbReference>
<evidence type="ECO:0000256" key="1">
    <source>
        <dbReference type="ARBA" id="ARBA00022801"/>
    </source>
</evidence>
<dbReference type="InterPro" id="IPR041492">
    <property type="entry name" value="HAD_2"/>
</dbReference>
<name>A0ABS6JGF4_9BACI</name>
<dbReference type="InterPro" id="IPR050155">
    <property type="entry name" value="HAD-like_hydrolase_sf"/>
</dbReference>
<comment type="cofactor">
    <cofactor evidence="3">
        <name>Mg(2+)</name>
        <dbReference type="ChEBI" id="CHEBI:18420"/>
    </cofactor>
</comment>
<comment type="function">
    <text evidence="3">Hydrolyzes pyrophosphate formed during P-Ser-HPr dephosphorylation by HPrK/P. Might play a role in controlling the intracellular pyrophosphate pool.</text>
</comment>
<evidence type="ECO:0000256" key="3">
    <source>
        <dbReference type="HAMAP-Rule" id="MF_01250"/>
    </source>
</evidence>
<evidence type="ECO:0000256" key="2">
    <source>
        <dbReference type="ARBA" id="ARBA00022842"/>
    </source>
</evidence>
<comment type="catalytic activity">
    <reaction evidence="3">
        <text>diphosphate + H2O = 2 phosphate + H(+)</text>
        <dbReference type="Rhea" id="RHEA:24576"/>
        <dbReference type="ChEBI" id="CHEBI:15377"/>
        <dbReference type="ChEBI" id="CHEBI:15378"/>
        <dbReference type="ChEBI" id="CHEBI:33019"/>
        <dbReference type="ChEBI" id="CHEBI:43474"/>
        <dbReference type="EC" id="3.6.1.1"/>
    </reaction>
</comment>
<feature type="active site" description="Nucleophile" evidence="3">
    <location>
        <position position="29"/>
    </location>
</feature>
<gene>
    <name evidence="3 4" type="primary">ppaX</name>
    <name evidence="4" type="ORF">KS419_13660</name>
</gene>
<dbReference type="SFLD" id="SFLDS00003">
    <property type="entry name" value="Haloacid_Dehalogenase"/>
    <property type="match status" value="1"/>
</dbReference>
<keyword evidence="1 3" id="KW-0378">Hydrolase</keyword>
<dbReference type="NCBIfam" id="NF009804">
    <property type="entry name" value="PRK13288.1"/>
    <property type="match status" value="1"/>
</dbReference>
<reference evidence="4 5" key="1">
    <citation type="submission" date="2021-06" db="EMBL/GenBank/DDBJ databases">
        <title>Bacillus sp. RD4P76, an endophyte from a halophyte.</title>
        <authorList>
            <person name="Sun J.-Q."/>
        </authorList>
    </citation>
    <scope>NUCLEOTIDE SEQUENCE [LARGE SCALE GENOMIC DNA]</scope>
    <source>
        <strain evidence="4 5">CGMCC 1.15917</strain>
    </source>
</reference>
<dbReference type="EMBL" id="JAHQCS010000110">
    <property type="protein sequence ID" value="MBU9712772.1"/>
    <property type="molecule type" value="Genomic_DNA"/>
</dbReference>
<dbReference type="InterPro" id="IPR023733">
    <property type="entry name" value="Pyrophosphatase_Ppax"/>
</dbReference>
<evidence type="ECO:0000313" key="5">
    <source>
        <dbReference type="Proteomes" id="UP000784880"/>
    </source>
</evidence>
<protein>
    <recommendedName>
        <fullName evidence="3">Pyrophosphatase PpaX</fullName>
        <ecNumber evidence="3">3.6.1.1</ecNumber>
    </recommendedName>
</protein>
<dbReference type="CDD" id="cd02616">
    <property type="entry name" value="HAD_PPase"/>
    <property type="match status" value="1"/>
</dbReference>